<evidence type="ECO:0000256" key="2">
    <source>
        <dbReference type="ARBA" id="ARBA00006228"/>
    </source>
</evidence>
<dbReference type="PANTHER" id="PTHR34584:SF1">
    <property type="entry name" value="NA(+)_H(+) ANTIPORTER SUBUNIT E1"/>
    <property type="match status" value="1"/>
</dbReference>
<comment type="similarity">
    <text evidence="2">Belongs to the CPA3 antiporters (TC 2.A.63) subunit E family.</text>
</comment>
<evidence type="ECO:0000256" key="7">
    <source>
        <dbReference type="SAM" id="Phobius"/>
    </source>
</evidence>
<keyword evidence="6 7" id="KW-0472">Membrane</keyword>
<dbReference type="PANTHER" id="PTHR34584">
    <property type="entry name" value="NA(+)/H(+) ANTIPORTER SUBUNIT E1"/>
    <property type="match status" value="1"/>
</dbReference>
<evidence type="ECO:0000256" key="1">
    <source>
        <dbReference type="ARBA" id="ARBA00004651"/>
    </source>
</evidence>
<name>A0A5C8ZCH8_9GAMM</name>
<evidence type="ECO:0000256" key="4">
    <source>
        <dbReference type="ARBA" id="ARBA00022692"/>
    </source>
</evidence>
<keyword evidence="5 7" id="KW-1133">Transmembrane helix</keyword>
<dbReference type="PIRSF" id="PIRSF019239">
    <property type="entry name" value="MrpE"/>
    <property type="match status" value="1"/>
</dbReference>
<accession>A0A5C8ZCH8</accession>
<reference evidence="8 9" key="1">
    <citation type="submission" date="2019-07" db="EMBL/GenBank/DDBJ databases">
        <title>Reinekea sp. strain SSH23 genome sequencing and assembly.</title>
        <authorList>
            <person name="Kim I."/>
        </authorList>
    </citation>
    <scope>NUCLEOTIDE SEQUENCE [LARGE SCALE GENOMIC DNA]</scope>
    <source>
        <strain evidence="8 9">SSH23</strain>
    </source>
</reference>
<evidence type="ECO:0000313" key="9">
    <source>
        <dbReference type="Proteomes" id="UP000321764"/>
    </source>
</evidence>
<proteinExistence type="inferred from homology"/>
<feature type="transmembrane region" description="Helical" evidence="7">
    <location>
        <begin position="20"/>
        <end position="48"/>
    </location>
</feature>
<dbReference type="EMBL" id="VKAD01000001">
    <property type="protein sequence ID" value="TXR54550.1"/>
    <property type="molecule type" value="Genomic_DNA"/>
</dbReference>
<evidence type="ECO:0000256" key="6">
    <source>
        <dbReference type="ARBA" id="ARBA00023136"/>
    </source>
</evidence>
<dbReference type="GO" id="GO:0008324">
    <property type="term" value="F:monoatomic cation transmembrane transporter activity"/>
    <property type="evidence" value="ECO:0007669"/>
    <property type="project" value="InterPro"/>
</dbReference>
<evidence type="ECO:0000256" key="3">
    <source>
        <dbReference type="ARBA" id="ARBA00022475"/>
    </source>
</evidence>
<dbReference type="AlphaFoldDB" id="A0A5C8ZCH8"/>
<comment type="caution">
    <text evidence="8">The sequence shown here is derived from an EMBL/GenBank/DDBJ whole genome shotgun (WGS) entry which is preliminary data.</text>
</comment>
<keyword evidence="3" id="KW-1003">Cell membrane</keyword>
<protein>
    <submittedName>
        <fullName evidence="8">Na+/H+ antiporter subunit E</fullName>
    </submittedName>
</protein>
<comment type="subcellular location">
    <subcellularLocation>
        <location evidence="1">Cell membrane</location>
        <topology evidence="1">Multi-pass membrane protein</topology>
    </subcellularLocation>
</comment>
<evidence type="ECO:0000256" key="5">
    <source>
        <dbReference type="ARBA" id="ARBA00022989"/>
    </source>
</evidence>
<gene>
    <name evidence="8" type="ORF">FME95_08445</name>
</gene>
<sequence length="167" mass="18926">MDTTNQRKPKIRFFTFTLLFVVWILLTNSLTIGNILLALFLSASIVWLVRDIRSNTIRLHKPLSIPKYVLILFWDIVSSNFIVAKQVLGPIKKLKPGFVAVPLDMREPIPITLLASTVSLTPGTVSTEVSEDFSILYVHALNVSDEQALINEIKQRYEKPLKEIFGC</sequence>
<dbReference type="Proteomes" id="UP000321764">
    <property type="component" value="Unassembled WGS sequence"/>
</dbReference>
<keyword evidence="4 7" id="KW-0812">Transmembrane</keyword>
<dbReference type="GO" id="GO:0005886">
    <property type="term" value="C:plasma membrane"/>
    <property type="evidence" value="ECO:0007669"/>
    <property type="project" value="UniProtKB-SubCell"/>
</dbReference>
<evidence type="ECO:0000313" key="8">
    <source>
        <dbReference type="EMBL" id="TXR54550.1"/>
    </source>
</evidence>
<dbReference type="NCBIfam" id="NF006518">
    <property type="entry name" value="PRK08965.1-2"/>
    <property type="match status" value="1"/>
</dbReference>
<keyword evidence="9" id="KW-1185">Reference proteome</keyword>
<dbReference type="Pfam" id="PF01899">
    <property type="entry name" value="MNHE"/>
    <property type="match status" value="1"/>
</dbReference>
<dbReference type="RefSeq" id="WP_147713948.1">
    <property type="nucleotide sequence ID" value="NZ_VKAD01000001.1"/>
</dbReference>
<organism evidence="8 9">
    <name type="scientific">Reinekea thalattae</name>
    <dbReference type="NCBI Taxonomy" id="2593301"/>
    <lineage>
        <taxon>Bacteria</taxon>
        <taxon>Pseudomonadati</taxon>
        <taxon>Pseudomonadota</taxon>
        <taxon>Gammaproteobacteria</taxon>
        <taxon>Oceanospirillales</taxon>
        <taxon>Saccharospirillaceae</taxon>
        <taxon>Reinekea</taxon>
    </lineage>
</organism>
<dbReference type="OrthoDB" id="9807187at2"/>
<dbReference type="InterPro" id="IPR002758">
    <property type="entry name" value="Cation_antiport_E"/>
</dbReference>